<evidence type="ECO:0000256" key="1">
    <source>
        <dbReference type="ARBA" id="ARBA00022801"/>
    </source>
</evidence>
<dbReference type="AlphaFoldDB" id="A0A1H1YWQ4"/>
<dbReference type="NCBIfam" id="TIGR00685">
    <property type="entry name" value="T6PP"/>
    <property type="match status" value="1"/>
</dbReference>
<dbReference type="EC" id="3.1.3.12" evidence="3"/>
<comment type="function">
    <text evidence="2 3">Removes the phosphate from trehalose 6-phosphate to produce free trehalose.</text>
</comment>
<evidence type="ECO:0000313" key="6">
    <source>
        <dbReference type="Proteomes" id="UP000199103"/>
    </source>
</evidence>
<dbReference type="EMBL" id="LT629772">
    <property type="protein sequence ID" value="SDT25870.1"/>
    <property type="molecule type" value="Genomic_DNA"/>
</dbReference>
<dbReference type="RefSeq" id="WP_231920012.1">
    <property type="nucleotide sequence ID" value="NZ_LT629772.1"/>
</dbReference>
<accession>A0A1H1YWQ4</accession>
<dbReference type="GO" id="GO:0005992">
    <property type="term" value="P:trehalose biosynthetic process"/>
    <property type="evidence" value="ECO:0007669"/>
    <property type="project" value="UniProtKB-UniPathway"/>
</dbReference>
<dbReference type="GO" id="GO:0046872">
    <property type="term" value="F:metal ion binding"/>
    <property type="evidence" value="ECO:0007669"/>
    <property type="project" value="UniProtKB-KW"/>
</dbReference>
<dbReference type="InterPro" id="IPR044651">
    <property type="entry name" value="OTSB-like"/>
</dbReference>
<evidence type="ECO:0000313" key="5">
    <source>
        <dbReference type="EMBL" id="SDT25870.1"/>
    </source>
</evidence>
<dbReference type="SUPFAM" id="SSF56784">
    <property type="entry name" value="HAD-like"/>
    <property type="match status" value="1"/>
</dbReference>
<evidence type="ECO:0000256" key="2">
    <source>
        <dbReference type="ARBA" id="ARBA00024179"/>
    </source>
</evidence>
<evidence type="ECO:0000256" key="3">
    <source>
        <dbReference type="RuleBase" id="RU361117"/>
    </source>
</evidence>
<dbReference type="STRING" id="630515.SAMN04489812_4830"/>
<evidence type="ECO:0000256" key="4">
    <source>
        <dbReference type="SAM" id="MobiDB-lite"/>
    </source>
</evidence>
<keyword evidence="6" id="KW-1185">Reference proteome</keyword>
<dbReference type="Pfam" id="PF02358">
    <property type="entry name" value="Trehalose_PPase"/>
    <property type="match status" value="1"/>
</dbReference>
<organism evidence="5 6">
    <name type="scientific">Microlunatus soli</name>
    <dbReference type="NCBI Taxonomy" id="630515"/>
    <lineage>
        <taxon>Bacteria</taxon>
        <taxon>Bacillati</taxon>
        <taxon>Actinomycetota</taxon>
        <taxon>Actinomycetes</taxon>
        <taxon>Propionibacteriales</taxon>
        <taxon>Propionibacteriaceae</taxon>
        <taxon>Microlunatus</taxon>
    </lineage>
</organism>
<dbReference type="PANTHER" id="PTHR43768">
    <property type="entry name" value="TREHALOSE 6-PHOSPHATE PHOSPHATASE"/>
    <property type="match status" value="1"/>
</dbReference>
<dbReference type="Gene3D" id="3.30.70.1020">
    <property type="entry name" value="Trehalose-6-phosphate phosphatase related protein, domain 2"/>
    <property type="match status" value="1"/>
</dbReference>
<dbReference type="PANTHER" id="PTHR43768:SF3">
    <property type="entry name" value="TREHALOSE 6-PHOSPHATE PHOSPHATASE"/>
    <property type="match status" value="1"/>
</dbReference>
<reference evidence="5 6" key="1">
    <citation type="submission" date="2016-10" db="EMBL/GenBank/DDBJ databases">
        <authorList>
            <person name="de Groot N.N."/>
        </authorList>
    </citation>
    <scope>NUCLEOTIDE SEQUENCE [LARGE SCALE GENOMIC DNA]</scope>
    <source>
        <strain evidence="5 6">DSM 21800</strain>
    </source>
</reference>
<dbReference type="Gene3D" id="3.40.50.1000">
    <property type="entry name" value="HAD superfamily/HAD-like"/>
    <property type="match status" value="1"/>
</dbReference>
<comment type="pathway">
    <text evidence="3">Glycan biosynthesis; trehalose biosynthesis.</text>
</comment>
<keyword evidence="3" id="KW-0479">Metal-binding</keyword>
<feature type="region of interest" description="Disordered" evidence="4">
    <location>
        <begin position="1"/>
        <end position="33"/>
    </location>
</feature>
<comment type="cofactor">
    <cofactor evidence="3">
        <name>Mg(2+)</name>
        <dbReference type="ChEBI" id="CHEBI:18420"/>
    </cofactor>
</comment>
<keyword evidence="1 3" id="KW-0378">Hydrolase</keyword>
<feature type="compositionally biased region" description="Polar residues" evidence="4">
    <location>
        <begin position="9"/>
        <end position="19"/>
    </location>
</feature>
<proteinExistence type="inferred from homology"/>
<dbReference type="UniPathway" id="UPA00299"/>
<gene>
    <name evidence="5" type="ORF">SAMN04489812_4830</name>
</gene>
<dbReference type="InterPro" id="IPR036412">
    <property type="entry name" value="HAD-like_sf"/>
</dbReference>
<name>A0A1H1YWQ4_9ACTN</name>
<dbReference type="Proteomes" id="UP000199103">
    <property type="component" value="Chromosome I"/>
</dbReference>
<sequence>MPDQYPSGRPSSDTLSNGRSPAGPDSAESAGTDTSITDAAITGDAAITDAGAEALRAILADPEGAVIGLDFDGTIAPIVHDPEQAVADPAAVAALARLGHRVRSIVVITGRPARTAVRLGHFADQAGLSGMTVLGQYGVERWDAADGSYSGHPEPPEIAEVESALPALLDELGLTGARIEHKGRAIGVHTRELADPAAAFTALLPPLSELATAHGLRLEPGKFVLEIRAAGSDKGDALREFAAEVKARSLVFIGDDLGDLPAFDAVRDLRDRGTPGLLVCSASTEQDVLADRSDLIAAGPSGVAAWLTDLADAIESAKAPA</sequence>
<keyword evidence="3" id="KW-0460">Magnesium</keyword>
<comment type="similarity">
    <text evidence="3">Belongs to the trehalose phosphatase family.</text>
</comment>
<dbReference type="InterPro" id="IPR003337">
    <property type="entry name" value="Trehalose_PPase"/>
</dbReference>
<comment type="catalytic activity">
    <reaction evidence="3">
        <text>alpha,alpha-trehalose 6-phosphate + H2O = alpha,alpha-trehalose + phosphate</text>
        <dbReference type="Rhea" id="RHEA:23420"/>
        <dbReference type="ChEBI" id="CHEBI:15377"/>
        <dbReference type="ChEBI" id="CHEBI:16551"/>
        <dbReference type="ChEBI" id="CHEBI:43474"/>
        <dbReference type="ChEBI" id="CHEBI:58429"/>
        <dbReference type="EC" id="3.1.3.12"/>
    </reaction>
</comment>
<dbReference type="GO" id="GO:0004805">
    <property type="term" value="F:trehalose-phosphatase activity"/>
    <property type="evidence" value="ECO:0007669"/>
    <property type="project" value="UniProtKB-EC"/>
</dbReference>
<dbReference type="InterPro" id="IPR023214">
    <property type="entry name" value="HAD_sf"/>
</dbReference>
<protein>
    <recommendedName>
        <fullName evidence="3">Trehalose 6-phosphate phosphatase</fullName>
        <ecNumber evidence="3">3.1.3.12</ecNumber>
    </recommendedName>
</protein>